<name>A0AAV6H2F2_9TELE</name>
<sequence length="223" mass="25095">MNEVKKRLAAIQKKHKRFKQQQFIFTSALERSQEQAHGRAEPVKTVSQIQRYMTHYCSNGTDRSILFFFLEIVSDLNNVLKLINASCRYPSNDTLITCKMLVHPDSDISKLRAQHPHNEILRLTCETKRHYGGIISFIPLALELLGSAAATPDGTPAPSPVPTPAREERLTPPRSACSHAGSQKAEGDRRVRSAQPQRDPKIARTGAWHAGKPVWRPPGFRQK</sequence>
<proteinExistence type="predicted"/>
<dbReference type="AlphaFoldDB" id="A0AAV6H2F2"/>
<keyword evidence="3" id="KW-1185">Reference proteome</keyword>
<dbReference type="GO" id="GO:0036126">
    <property type="term" value="C:sperm flagellum"/>
    <property type="evidence" value="ECO:0007669"/>
    <property type="project" value="TreeGrafter"/>
</dbReference>
<reference evidence="2" key="1">
    <citation type="submission" date="2020-10" db="EMBL/GenBank/DDBJ databases">
        <title>Chromosome-scale genome assembly of the Allis shad, Alosa alosa.</title>
        <authorList>
            <person name="Margot Z."/>
            <person name="Christophe K."/>
            <person name="Cabau C."/>
            <person name="Louis A."/>
            <person name="Berthelot C."/>
            <person name="Parey E."/>
            <person name="Roest Crollius H."/>
            <person name="Montfort J."/>
            <person name="Robinson-Rechavi M."/>
            <person name="Bucao C."/>
            <person name="Bouchez O."/>
            <person name="Gislard M."/>
            <person name="Lluch J."/>
            <person name="Milhes M."/>
            <person name="Lampietro C."/>
            <person name="Lopez Roques C."/>
            <person name="Donnadieu C."/>
            <person name="Braasch I."/>
            <person name="Desvignes T."/>
            <person name="Postlethwait J."/>
            <person name="Bobe J."/>
            <person name="Guiguen Y."/>
        </authorList>
    </citation>
    <scope>NUCLEOTIDE SEQUENCE</scope>
    <source>
        <strain evidence="2">M-15738</strain>
        <tissue evidence="2">Blood</tissue>
    </source>
</reference>
<gene>
    <name evidence="2" type="ORF">AALO_G00073090</name>
</gene>
<organism evidence="2 3">
    <name type="scientific">Alosa alosa</name>
    <name type="common">allis shad</name>
    <dbReference type="NCBI Taxonomy" id="278164"/>
    <lineage>
        <taxon>Eukaryota</taxon>
        <taxon>Metazoa</taxon>
        <taxon>Chordata</taxon>
        <taxon>Craniata</taxon>
        <taxon>Vertebrata</taxon>
        <taxon>Euteleostomi</taxon>
        <taxon>Actinopterygii</taxon>
        <taxon>Neopterygii</taxon>
        <taxon>Teleostei</taxon>
        <taxon>Clupei</taxon>
        <taxon>Clupeiformes</taxon>
        <taxon>Clupeoidei</taxon>
        <taxon>Clupeidae</taxon>
        <taxon>Alosa</taxon>
    </lineage>
</organism>
<dbReference type="GO" id="GO:0001669">
    <property type="term" value="C:acrosomal vesicle"/>
    <property type="evidence" value="ECO:0007669"/>
    <property type="project" value="TreeGrafter"/>
</dbReference>
<feature type="region of interest" description="Disordered" evidence="1">
    <location>
        <begin position="151"/>
        <end position="223"/>
    </location>
</feature>
<protein>
    <submittedName>
        <fullName evidence="2">Uncharacterized protein</fullName>
    </submittedName>
</protein>
<dbReference type="GO" id="GO:0097546">
    <property type="term" value="C:ciliary base"/>
    <property type="evidence" value="ECO:0007669"/>
    <property type="project" value="TreeGrafter"/>
</dbReference>
<dbReference type="Pfam" id="PF15120">
    <property type="entry name" value="SPACA9"/>
    <property type="match status" value="1"/>
</dbReference>
<dbReference type="EMBL" id="JADWDJ010000005">
    <property type="protein sequence ID" value="KAG5281513.1"/>
    <property type="molecule type" value="Genomic_DNA"/>
</dbReference>
<accession>A0AAV6H2F2</accession>
<comment type="caution">
    <text evidence="2">The sequence shown here is derived from an EMBL/GenBank/DDBJ whole genome shotgun (WGS) entry which is preliminary data.</text>
</comment>
<evidence type="ECO:0000313" key="3">
    <source>
        <dbReference type="Proteomes" id="UP000823561"/>
    </source>
</evidence>
<dbReference type="InterPro" id="IPR027818">
    <property type="entry name" value="SPACA9"/>
</dbReference>
<evidence type="ECO:0000256" key="1">
    <source>
        <dbReference type="SAM" id="MobiDB-lite"/>
    </source>
</evidence>
<dbReference type="PANTHER" id="PTHR32455">
    <property type="entry name" value="SPERM ACROSOME-ASSOCIATED PROTEIN 9"/>
    <property type="match status" value="1"/>
</dbReference>
<dbReference type="PANTHER" id="PTHR32455:SF1">
    <property type="entry name" value="SPERM ACROSOME-ASSOCIATED PROTEIN 9"/>
    <property type="match status" value="1"/>
</dbReference>
<evidence type="ECO:0000313" key="2">
    <source>
        <dbReference type="EMBL" id="KAG5281513.1"/>
    </source>
</evidence>
<dbReference type="Proteomes" id="UP000823561">
    <property type="component" value="Chromosome 5"/>
</dbReference>